<keyword evidence="5" id="KW-0378">Hydrolase</keyword>
<dbReference type="GO" id="GO:0004527">
    <property type="term" value="F:exonuclease activity"/>
    <property type="evidence" value="ECO:0007669"/>
    <property type="project" value="UniProtKB-KW"/>
</dbReference>
<dbReference type="Pfam" id="PF06087">
    <property type="entry name" value="Tyr-DNA_phospho"/>
    <property type="match status" value="1"/>
</dbReference>
<dbReference type="SUPFAM" id="SSF56024">
    <property type="entry name" value="Phospholipase D/nuclease"/>
    <property type="match status" value="1"/>
</dbReference>
<keyword evidence="7" id="KW-0234">DNA repair</keyword>
<reference evidence="10" key="2">
    <citation type="submission" date="2015-01" db="EMBL/GenBank/DDBJ databases">
        <title>Evolutionary Origins and Diversification of the Mycorrhizal Mutualists.</title>
        <authorList>
            <consortium name="DOE Joint Genome Institute"/>
            <consortium name="Mycorrhizal Genomics Consortium"/>
            <person name="Kohler A."/>
            <person name="Kuo A."/>
            <person name="Nagy L.G."/>
            <person name="Floudas D."/>
            <person name="Copeland A."/>
            <person name="Barry K.W."/>
            <person name="Cichocki N."/>
            <person name="Veneault-Fourrey C."/>
            <person name="LaButti K."/>
            <person name="Lindquist E.A."/>
            <person name="Lipzen A."/>
            <person name="Lundell T."/>
            <person name="Morin E."/>
            <person name="Murat C."/>
            <person name="Riley R."/>
            <person name="Ohm R."/>
            <person name="Sun H."/>
            <person name="Tunlid A."/>
            <person name="Henrissat B."/>
            <person name="Grigoriev I.V."/>
            <person name="Hibbett D.S."/>
            <person name="Martin F."/>
        </authorList>
    </citation>
    <scope>NUCLEOTIDE SEQUENCE [LARGE SCALE GENOMIC DNA]</scope>
    <source>
        <strain evidence="10">ATCC 200175</strain>
    </source>
</reference>
<dbReference type="PANTHER" id="PTHR12415">
    <property type="entry name" value="TYROSYL-DNA PHOSPHODIESTERASE 1"/>
    <property type="match status" value="1"/>
</dbReference>
<dbReference type="PANTHER" id="PTHR12415:SF0">
    <property type="entry name" value="TYROSYL-DNA PHOSPHODIESTERASE 1"/>
    <property type="match status" value="1"/>
</dbReference>
<dbReference type="Gene3D" id="3.30.870.10">
    <property type="entry name" value="Endonuclease Chain A"/>
    <property type="match status" value="1"/>
</dbReference>
<feature type="non-terminal residue" evidence="9">
    <location>
        <position position="88"/>
    </location>
</feature>
<evidence type="ECO:0000256" key="1">
    <source>
        <dbReference type="ARBA" id="ARBA00004123"/>
    </source>
</evidence>
<dbReference type="HOGENOM" id="CLU_164454_0_0_1"/>
<dbReference type="GO" id="GO:0005634">
    <property type="term" value="C:nucleus"/>
    <property type="evidence" value="ECO:0007669"/>
    <property type="project" value="UniProtKB-SubCell"/>
</dbReference>
<evidence type="ECO:0000256" key="5">
    <source>
        <dbReference type="ARBA" id="ARBA00022801"/>
    </source>
</evidence>
<comment type="subcellular location">
    <subcellularLocation>
        <location evidence="1">Nucleus</location>
    </subcellularLocation>
</comment>
<sequence length="88" mass="9836">SETESETEPQEDAVEAINEPIGWAYVGSHNFTPSAWGTLSGSGFSPLVNYELGILFPLYGEEDAKRVACFKRPPRKYTLGEDRPWVRS</sequence>
<feature type="non-terminal residue" evidence="9">
    <location>
        <position position="1"/>
    </location>
</feature>
<dbReference type="GO" id="GO:0003690">
    <property type="term" value="F:double-stranded DNA binding"/>
    <property type="evidence" value="ECO:0007669"/>
    <property type="project" value="TreeGrafter"/>
</dbReference>
<keyword evidence="8" id="KW-0539">Nucleus</keyword>
<gene>
    <name evidence="9" type="ORF">PAXINDRAFT_57820</name>
</gene>
<reference evidence="9 10" key="1">
    <citation type="submission" date="2014-06" db="EMBL/GenBank/DDBJ databases">
        <authorList>
            <consortium name="DOE Joint Genome Institute"/>
            <person name="Kuo A."/>
            <person name="Kohler A."/>
            <person name="Nagy L.G."/>
            <person name="Floudas D."/>
            <person name="Copeland A."/>
            <person name="Barry K.W."/>
            <person name="Cichocki N."/>
            <person name="Veneault-Fourrey C."/>
            <person name="LaButti K."/>
            <person name="Lindquist E.A."/>
            <person name="Lipzen A."/>
            <person name="Lundell T."/>
            <person name="Morin E."/>
            <person name="Murat C."/>
            <person name="Sun H."/>
            <person name="Tunlid A."/>
            <person name="Henrissat B."/>
            <person name="Grigoriev I.V."/>
            <person name="Hibbett D.S."/>
            <person name="Martin F."/>
            <person name="Nordberg H.P."/>
            <person name="Cantor M.N."/>
            <person name="Hua S.X."/>
        </authorList>
    </citation>
    <scope>NUCLEOTIDE SEQUENCE [LARGE SCALE GENOMIC DNA]</scope>
    <source>
        <strain evidence="9 10">ATCC 200175</strain>
    </source>
</reference>
<evidence type="ECO:0000256" key="7">
    <source>
        <dbReference type="ARBA" id="ARBA00023204"/>
    </source>
</evidence>
<dbReference type="GO" id="GO:0003697">
    <property type="term" value="F:single-stranded DNA binding"/>
    <property type="evidence" value="ECO:0007669"/>
    <property type="project" value="TreeGrafter"/>
</dbReference>
<evidence type="ECO:0000256" key="4">
    <source>
        <dbReference type="ARBA" id="ARBA00022763"/>
    </source>
</evidence>
<comment type="similarity">
    <text evidence="2">Belongs to the tyrosyl-DNA phosphodiesterase family.</text>
</comment>
<dbReference type="EMBL" id="KN820541">
    <property type="protein sequence ID" value="KIJ06061.1"/>
    <property type="molecule type" value="Genomic_DNA"/>
</dbReference>
<keyword evidence="3" id="KW-0540">Nuclease</keyword>
<proteinExistence type="inferred from homology"/>
<keyword evidence="6" id="KW-0269">Exonuclease</keyword>
<accession>A0A0C9TFM2</accession>
<dbReference type="AlphaFoldDB" id="A0A0C9TFM2"/>
<dbReference type="InterPro" id="IPR010347">
    <property type="entry name" value="Tdp1"/>
</dbReference>
<keyword evidence="10" id="KW-1185">Reference proteome</keyword>
<name>A0A0C9TFM2_PAXIN</name>
<evidence type="ECO:0000313" key="10">
    <source>
        <dbReference type="Proteomes" id="UP000053647"/>
    </source>
</evidence>
<evidence type="ECO:0000256" key="2">
    <source>
        <dbReference type="ARBA" id="ARBA00010205"/>
    </source>
</evidence>
<evidence type="ECO:0000256" key="6">
    <source>
        <dbReference type="ARBA" id="ARBA00022839"/>
    </source>
</evidence>
<dbReference type="OrthoDB" id="47785at2759"/>
<organism evidence="9 10">
    <name type="scientific">Paxillus involutus ATCC 200175</name>
    <dbReference type="NCBI Taxonomy" id="664439"/>
    <lineage>
        <taxon>Eukaryota</taxon>
        <taxon>Fungi</taxon>
        <taxon>Dikarya</taxon>
        <taxon>Basidiomycota</taxon>
        <taxon>Agaricomycotina</taxon>
        <taxon>Agaricomycetes</taxon>
        <taxon>Agaricomycetidae</taxon>
        <taxon>Boletales</taxon>
        <taxon>Paxilineae</taxon>
        <taxon>Paxillaceae</taxon>
        <taxon>Paxillus</taxon>
    </lineage>
</organism>
<evidence type="ECO:0000313" key="9">
    <source>
        <dbReference type="EMBL" id="KIJ06061.1"/>
    </source>
</evidence>
<protein>
    <submittedName>
        <fullName evidence="9">Uncharacterized protein</fullName>
    </submittedName>
</protein>
<evidence type="ECO:0000256" key="8">
    <source>
        <dbReference type="ARBA" id="ARBA00023242"/>
    </source>
</evidence>
<dbReference type="GO" id="GO:0006281">
    <property type="term" value="P:DNA repair"/>
    <property type="evidence" value="ECO:0007669"/>
    <property type="project" value="UniProtKB-KW"/>
</dbReference>
<keyword evidence="4" id="KW-0227">DNA damage</keyword>
<dbReference type="Proteomes" id="UP000053647">
    <property type="component" value="Unassembled WGS sequence"/>
</dbReference>
<dbReference type="GO" id="GO:0017005">
    <property type="term" value="F:3'-tyrosyl-DNA phosphodiesterase activity"/>
    <property type="evidence" value="ECO:0007669"/>
    <property type="project" value="TreeGrafter"/>
</dbReference>
<evidence type="ECO:0000256" key="3">
    <source>
        <dbReference type="ARBA" id="ARBA00022722"/>
    </source>
</evidence>